<dbReference type="Proteomes" id="UP000468990">
    <property type="component" value="Unassembled WGS sequence"/>
</dbReference>
<keyword evidence="2" id="KW-1185">Reference proteome</keyword>
<gene>
    <name evidence="1" type="ORF">GJU42_12270</name>
</gene>
<protein>
    <submittedName>
        <fullName evidence="1">Uncharacterized protein</fullName>
    </submittedName>
</protein>
<sequence length="15" mass="1922">MLIHEDFYLICQKRI</sequence>
<reference evidence="1 2" key="1">
    <citation type="submission" date="2019-11" db="EMBL/GenBank/DDBJ databases">
        <title>Flavobacterium resistens genome.</title>
        <authorList>
            <person name="Wilson V.M."/>
            <person name="Newman J.D."/>
        </authorList>
    </citation>
    <scope>NUCLEOTIDE SEQUENCE [LARGE SCALE GENOMIC DNA]</scope>
    <source>
        <strain evidence="1 2">DSM 19382</strain>
    </source>
</reference>
<name>A0ABW9Q6W3_9FLAO</name>
<dbReference type="EMBL" id="WKKG01000006">
    <property type="protein sequence ID" value="MRX68741.1"/>
    <property type="molecule type" value="Genomic_DNA"/>
</dbReference>
<evidence type="ECO:0000313" key="2">
    <source>
        <dbReference type="Proteomes" id="UP000468990"/>
    </source>
</evidence>
<comment type="caution">
    <text evidence="1">The sequence shown here is derived from an EMBL/GenBank/DDBJ whole genome shotgun (WGS) entry which is preliminary data.</text>
</comment>
<accession>A0ABW9Q6W3</accession>
<proteinExistence type="predicted"/>
<evidence type="ECO:0000313" key="1">
    <source>
        <dbReference type="EMBL" id="MRX68741.1"/>
    </source>
</evidence>
<organism evidence="1 2">
    <name type="scientific">Flavobacterium resistens</name>
    <dbReference type="NCBI Taxonomy" id="443612"/>
    <lineage>
        <taxon>Bacteria</taxon>
        <taxon>Pseudomonadati</taxon>
        <taxon>Bacteroidota</taxon>
        <taxon>Flavobacteriia</taxon>
        <taxon>Flavobacteriales</taxon>
        <taxon>Flavobacteriaceae</taxon>
        <taxon>Flavobacterium</taxon>
    </lineage>
</organism>